<dbReference type="SUPFAM" id="SSF53474">
    <property type="entry name" value="alpha/beta-Hydrolases"/>
    <property type="match status" value="1"/>
</dbReference>
<dbReference type="PANTHER" id="PTHR48081">
    <property type="entry name" value="AB HYDROLASE SUPERFAMILY PROTEIN C4A8.06C"/>
    <property type="match status" value="1"/>
</dbReference>
<evidence type="ECO:0000313" key="5">
    <source>
        <dbReference type="Proteomes" id="UP000011761"/>
    </source>
</evidence>
<dbReference type="PANTHER" id="PTHR48081:SF8">
    <property type="entry name" value="ALPHA_BETA HYDROLASE FOLD-3 DOMAIN-CONTAINING PROTEIN-RELATED"/>
    <property type="match status" value="1"/>
</dbReference>
<evidence type="ECO:0000256" key="2">
    <source>
        <dbReference type="SAM" id="MobiDB-lite"/>
    </source>
</evidence>
<organism evidence="4 5">
    <name type="scientific">Baudoinia panamericana (strain UAMH 10762)</name>
    <name type="common">Angels' share fungus</name>
    <name type="synonym">Baudoinia compniacensis (strain UAMH 10762)</name>
    <dbReference type="NCBI Taxonomy" id="717646"/>
    <lineage>
        <taxon>Eukaryota</taxon>
        <taxon>Fungi</taxon>
        <taxon>Dikarya</taxon>
        <taxon>Ascomycota</taxon>
        <taxon>Pezizomycotina</taxon>
        <taxon>Dothideomycetes</taxon>
        <taxon>Dothideomycetidae</taxon>
        <taxon>Mycosphaerellales</taxon>
        <taxon>Teratosphaeriaceae</taxon>
        <taxon>Baudoinia</taxon>
    </lineage>
</organism>
<feature type="compositionally biased region" description="Pro residues" evidence="2">
    <location>
        <begin position="32"/>
        <end position="42"/>
    </location>
</feature>
<dbReference type="ESTHER" id="bauco-m2nft5">
    <property type="family name" value="Hormone-sensitive_lipase_like"/>
</dbReference>
<dbReference type="eggNOG" id="KOG1515">
    <property type="taxonomic scope" value="Eukaryota"/>
</dbReference>
<sequence>MEQQGGASKRKRSSIHSPSSGTSSRSPVKELAPPPSPRPGYTPPGRLGAPRMELYQDARLHPRLREVLAQQGLDRYHVPTSLATLSPSSTLDELQASMTAAEQEWENLHEALPNSLPSDSLELEVETRNETITGLDANLVTLKIYRPVLRGGPLPCIVYVHGGGIPVMQRETKVHRRWCTSLAAMGMVVVSVDHPRSRRGLTGFQPHPAALNDVCAAVHYVHSHRDDLNTINIVLHGEGGGGRLVLAAALRAKREGWLNKIDGVYACSPFISNAYNWSEARKLQELPSLVECHGYMLNVDHMAYMAHLYTPNSADATNPLAWPYHASREDLEGLPPHVLALDELDPLRSEGEGYVRKLAAAGVLAVGEVNIGSVHAASVVFRQAVPEMHRNAVRSVAAFARQA</sequence>
<gene>
    <name evidence="4" type="ORF">BAUCODRAFT_66791</name>
</gene>
<evidence type="ECO:0000313" key="4">
    <source>
        <dbReference type="EMBL" id="EMC98124.1"/>
    </source>
</evidence>
<keyword evidence="1" id="KW-0378">Hydrolase</keyword>
<feature type="domain" description="Alpha/beta hydrolase fold-3" evidence="3">
    <location>
        <begin position="157"/>
        <end position="376"/>
    </location>
</feature>
<dbReference type="STRING" id="717646.M2NFT5"/>
<accession>M2NFT5</accession>
<protein>
    <recommendedName>
        <fullName evidence="3">Alpha/beta hydrolase fold-3 domain-containing protein</fullName>
    </recommendedName>
</protein>
<dbReference type="KEGG" id="bcom:BAUCODRAFT_66791"/>
<dbReference type="EMBL" id="KB445553">
    <property type="protein sequence ID" value="EMC98124.1"/>
    <property type="molecule type" value="Genomic_DNA"/>
</dbReference>
<evidence type="ECO:0000256" key="1">
    <source>
        <dbReference type="ARBA" id="ARBA00022801"/>
    </source>
</evidence>
<dbReference type="RefSeq" id="XP_007674626.1">
    <property type="nucleotide sequence ID" value="XM_007676436.1"/>
</dbReference>
<keyword evidence="5" id="KW-1185">Reference proteome</keyword>
<name>M2NFT5_BAUPA</name>
<dbReference type="AlphaFoldDB" id="M2NFT5"/>
<dbReference type="OrthoDB" id="433474at2759"/>
<dbReference type="InterPro" id="IPR050300">
    <property type="entry name" value="GDXG_lipolytic_enzyme"/>
</dbReference>
<dbReference type="Pfam" id="PF07859">
    <property type="entry name" value="Abhydrolase_3"/>
    <property type="match status" value="1"/>
</dbReference>
<evidence type="ECO:0000259" key="3">
    <source>
        <dbReference type="Pfam" id="PF07859"/>
    </source>
</evidence>
<dbReference type="OMA" id="AWPYHAS"/>
<dbReference type="GO" id="GO:0016787">
    <property type="term" value="F:hydrolase activity"/>
    <property type="evidence" value="ECO:0007669"/>
    <property type="project" value="UniProtKB-KW"/>
</dbReference>
<proteinExistence type="predicted"/>
<reference evidence="4 5" key="1">
    <citation type="journal article" date="2012" name="PLoS Pathog.">
        <title>Diverse lifestyles and strategies of plant pathogenesis encoded in the genomes of eighteen Dothideomycetes fungi.</title>
        <authorList>
            <person name="Ohm R.A."/>
            <person name="Feau N."/>
            <person name="Henrissat B."/>
            <person name="Schoch C.L."/>
            <person name="Horwitz B.A."/>
            <person name="Barry K.W."/>
            <person name="Condon B.J."/>
            <person name="Copeland A.C."/>
            <person name="Dhillon B."/>
            <person name="Glaser F."/>
            <person name="Hesse C.N."/>
            <person name="Kosti I."/>
            <person name="LaButti K."/>
            <person name="Lindquist E.A."/>
            <person name="Lucas S."/>
            <person name="Salamov A.A."/>
            <person name="Bradshaw R.E."/>
            <person name="Ciuffetti L."/>
            <person name="Hamelin R.C."/>
            <person name="Kema G.H.J."/>
            <person name="Lawrence C."/>
            <person name="Scott J.A."/>
            <person name="Spatafora J.W."/>
            <person name="Turgeon B.G."/>
            <person name="de Wit P.J.G.M."/>
            <person name="Zhong S."/>
            <person name="Goodwin S.B."/>
            <person name="Grigoriev I.V."/>
        </authorList>
    </citation>
    <scope>NUCLEOTIDE SEQUENCE [LARGE SCALE GENOMIC DNA]</scope>
    <source>
        <strain evidence="4 5">UAMH 10762</strain>
    </source>
</reference>
<dbReference type="SMR" id="M2NFT5"/>
<feature type="compositionally biased region" description="Low complexity" evidence="2">
    <location>
        <begin position="15"/>
        <end position="26"/>
    </location>
</feature>
<dbReference type="InterPro" id="IPR013094">
    <property type="entry name" value="AB_hydrolase_3"/>
</dbReference>
<dbReference type="Proteomes" id="UP000011761">
    <property type="component" value="Unassembled WGS sequence"/>
</dbReference>
<feature type="region of interest" description="Disordered" evidence="2">
    <location>
        <begin position="1"/>
        <end position="49"/>
    </location>
</feature>
<dbReference type="InterPro" id="IPR029058">
    <property type="entry name" value="AB_hydrolase_fold"/>
</dbReference>
<dbReference type="Gene3D" id="3.40.50.1820">
    <property type="entry name" value="alpha/beta hydrolase"/>
    <property type="match status" value="1"/>
</dbReference>
<dbReference type="HOGENOM" id="CLU_787138_0_0_1"/>
<dbReference type="GeneID" id="19116311"/>